<reference evidence="3 4" key="1">
    <citation type="submission" date="2021-05" db="EMBL/GenBank/DDBJ databases">
        <title>The draft genome of Geobacter luticola JCM 17780.</title>
        <authorList>
            <person name="Xu Z."/>
            <person name="Masuda Y."/>
            <person name="Itoh H."/>
            <person name="Senoo K."/>
        </authorList>
    </citation>
    <scope>NUCLEOTIDE SEQUENCE [LARGE SCALE GENOMIC DNA]</scope>
    <source>
        <strain evidence="3 4">JCM 17780</strain>
    </source>
</reference>
<feature type="chain" id="PRO_5047212544" evidence="2">
    <location>
        <begin position="24"/>
        <end position="107"/>
    </location>
</feature>
<sequence length="107" mass="11540">MTIRNVAILMLVIILMMPAAVHAHALEMRGAETSPAAAGGCHDADHDADQDSTGNHQFDVRCCELDTPYALPSPQSLVKPAVTGILACTLNGRQLDGYSRRIYKPPR</sequence>
<protein>
    <submittedName>
        <fullName evidence="3">Uncharacterized protein</fullName>
    </submittedName>
</protein>
<accession>A0ABS5SAS6</accession>
<dbReference type="Proteomes" id="UP000756860">
    <property type="component" value="Unassembled WGS sequence"/>
</dbReference>
<name>A0ABS5SAS6_9BACT</name>
<keyword evidence="4" id="KW-1185">Reference proteome</keyword>
<feature type="signal peptide" evidence="2">
    <location>
        <begin position="1"/>
        <end position="23"/>
    </location>
</feature>
<evidence type="ECO:0000313" key="3">
    <source>
        <dbReference type="EMBL" id="MBT0652461.1"/>
    </source>
</evidence>
<feature type="region of interest" description="Disordered" evidence="1">
    <location>
        <begin position="34"/>
        <end position="53"/>
    </location>
</feature>
<proteinExistence type="predicted"/>
<evidence type="ECO:0000313" key="4">
    <source>
        <dbReference type="Proteomes" id="UP000756860"/>
    </source>
</evidence>
<keyword evidence="2" id="KW-0732">Signal</keyword>
<comment type="caution">
    <text evidence="3">The sequence shown here is derived from an EMBL/GenBank/DDBJ whole genome shotgun (WGS) entry which is preliminary data.</text>
</comment>
<evidence type="ECO:0000256" key="2">
    <source>
        <dbReference type="SAM" id="SignalP"/>
    </source>
</evidence>
<dbReference type="RefSeq" id="WP_214174403.1">
    <property type="nucleotide sequence ID" value="NZ_JAHCVK010000001.1"/>
</dbReference>
<organism evidence="3 4">
    <name type="scientific">Geomobilimonas luticola</name>
    <dbReference type="NCBI Taxonomy" id="1114878"/>
    <lineage>
        <taxon>Bacteria</taxon>
        <taxon>Pseudomonadati</taxon>
        <taxon>Thermodesulfobacteriota</taxon>
        <taxon>Desulfuromonadia</taxon>
        <taxon>Geobacterales</taxon>
        <taxon>Geobacteraceae</taxon>
        <taxon>Geomobilimonas</taxon>
    </lineage>
</organism>
<dbReference type="EMBL" id="JAHCVK010000001">
    <property type="protein sequence ID" value="MBT0652461.1"/>
    <property type="molecule type" value="Genomic_DNA"/>
</dbReference>
<evidence type="ECO:0000256" key="1">
    <source>
        <dbReference type="SAM" id="MobiDB-lite"/>
    </source>
</evidence>
<gene>
    <name evidence="3" type="ORF">KI810_05290</name>
</gene>